<dbReference type="InterPro" id="IPR037066">
    <property type="entry name" value="Plug_dom_sf"/>
</dbReference>
<keyword evidence="7 8" id="KW-0998">Cell outer membrane</keyword>
<protein>
    <submittedName>
        <fullName evidence="12">TonB-dependent receptor</fullName>
    </submittedName>
</protein>
<evidence type="ECO:0000256" key="5">
    <source>
        <dbReference type="ARBA" id="ARBA00023077"/>
    </source>
</evidence>
<dbReference type="InterPro" id="IPR023996">
    <property type="entry name" value="TonB-dep_OMP_SusC/RagA"/>
</dbReference>
<keyword evidence="2 8" id="KW-0813">Transport</keyword>
<sequence>MLFAHITNGQTIRDINVVLGVQNQSLKYAIKQIEKQTNFRFTYKNDELKSYKNVTLPDGNRTVEQTLQLLLGQTDLMYKQRNNYILLVPKPQQNITIVKQEQEVLPPAENITIKGKVTDKGTGEALIGVSIRVKGSQNGVATDVNGAFSISAPDNGTLVVTYIGYETVEVPINKQAAINIALTASAKGLNEVVVVGYGTQKKINLTGSIATVNSDKLENRPMVNLGDGLQGLIPNLNVSLGGGEPGTGATFNVRGGTTLPSTAPQAGQDPKSVPTAPLVLVDGVARDPNLIDPNDVASVTVLKDAASAAIYGGRAANGVILITTKSGKAGPTRVSYSGSYTISRPTRLVENVNSVDYIKMFNEANRTGLKSGGYSTTPFTSVDSTMAAAYFNDPANNPTGYPDPGNPKRYRYVGNTDWTKVLYPGWAPTQQHNISVSGGEGKTTFLTSLGYFRQDGLQKSANQVFQRYTPTLKVNSDVTKWLTLGLNMSMTHTDNNQPAQTRINQGGAWLYSNIPPVMPVYNPDGNFAGQGNYTNPMAVNALSGRDIDSQNDFWTTGRVIIRPVDHVSVNVDYTWNTLNDNRKANLIPFNEYGVNGTFLDIYPWTNPSQVIENKTNNNYNSLNAFATYENTFNKKHYFKALVGYNQEYQHYILGSTLVKNLIDPTLPASGINNDSKPQVGSVETEYALVGTFSRLNYIYDNKYLVEINARYDGTSRFQPDHRYSFSPSASVGWNVSEESFMEGIKGTLNQLKLRASYGQLPNQNVPGAGSTTQMLNMLAGSIASSYNQYPYIAVQQTGLVNYLLNGQQGVFVAAPALVSSSFTWEKVQTKNLGLDYALFNSKLNGSFDYFITNIKDILVPSQQVPSTLGAPIPPSNSANVKSHGWEFSLNWNDKINELKYSITLGLSNTSNTRVTKYNGNPTNSIYDFIQGQDLGNIYGYINDGYYKTDAEAAAIDNTALAGYKWLAGDIKYRDISGPDGKPDQKITFGNNTLGNMGDKKLIGNTTAHYKFGFNLNLNYKNFDFATFIQGVLKQDFYPNEYVFYAFRDDEYSIPSQMTTDYWTPTNTNAYFPRIRFSGGGNEQPQDKYILNAAYARVKQLTFGYSLPAEVVKSIKLQRLRVYVTGANLFTITSLNKNYDPETATSFGTYPLNKSLSFGLQATF</sequence>
<dbReference type="Gene3D" id="2.40.170.20">
    <property type="entry name" value="TonB-dependent receptor, beta-barrel domain"/>
    <property type="match status" value="1"/>
</dbReference>
<dbReference type="Pfam" id="PF13715">
    <property type="entry name" value="CarbopepD_reg_2"/>
    <property type="match status" value="1"/>
</dbReference>
<organism evidence="12 13">
    <name type="scientific">Mucilaginibacter sabulilitoris</name>
    <dbReference type="NCBI Taxonomy" id="1173583"/>
    <lineage>
        <taxon>Bacteria</taxon>
        <taxon>Pseudomonadati</taxon>
        <taxon>Bacteroidota</taxon>
        <taxon>Sphingobacteriia</taxon>
        <taxon>Sphingobacteriales</taxon>
        <taxon>Sphingobacteriaceae</taxon>
        <taxon>Mucilaginibacter</taxon>
    </lineage>
</organism>
<evidence type="ECO:0000256" key="2">
    <source>
        <dbReference type="ARBA" id="ARBA00022448"/>
    </source>
</evidence>
<dbReference type="InterPro" id="IPR008969">
    <property type="entry name" value="CarboxyPept-like_regulatory"/>
</dbReference>
<evidence type="ECO:0000313" key="13">
    <source>
        <dbReference type="Proteomes" id="UP001324380"/>
    </source>
</evidence>
<comment type="similarity">
    <text evidence="8 9">Belongs to the TonB-dependent receptor family.</text>
</comment>
<dbReference type="Gene3D" id="3.55.50.30">
    <property type="match status" value="1"/>
</dbReference>
<dbReference type="SUPFAM" id="SSF56935">
    <property type="entry name" value="Porins"/>
    <property type="match status" value="1"/>
</dbReference>
<dbReference type="EMBL" id="CP139558">
    <property type="protein sequence ID" value="WPU95030.1"/>
    <property type="molecule type" value="Genomic_DNA"/>
</dbReference>
<dbReference type="InterPro" id="IPR000531">
    <property type="entry name" value="Beta-barrel_TonB"/>
</dbReference>
<keyword evidence="3 8" id="KW-1134">Transmembrane beta strand</keyword>
<reference evidence="12 13" key="1">
    <citation type="submission" date="2023-11" db="EMBL/GenBank/DDBJ databases">
        <title>Analysis of the Genomes of Mucilaginibacter gossypii cycad 4 and M. sabulilitoris SNA2: microbes with the potential for plant growth promotion.</title>
        <authorList>
            <person name="Hirsch A.M."/>
            <person name="Humm E."/>
            <person name="Rubbi M."/>
            <person name="Del Vecchio G."/>
            <person name="Ha S.M."/>
            <person name="Pellegrini M."/>
            <person name="Gunsalus R.P."/>
        </authorList>
    </citation>
    <scope>NUCLEOTIDE SEQUENCE [LARGE SCALE GENOMIC DNA]</scope>
    <source>
        <strain evidence="12 13">SNA2</strain>
    </source>
</reference>
<evidence type="ECO:0000256" key="6">
    <source>
        <dbReference type="ARBA" id="ARBA00023136"/>
    </source>
</evidence>
<evidence type="ECO:0000259" key="10">
    <source>
        <dbReference type="Pfam" id="PF00593"/>
    </source>
</evidence>
<evidence type="ECO:0000313" key="12">
    <source>
        <dbReference type="EMBL" id="WPU95030.1"/>
    </source>
</evidence>
<dbReference type="NCBIfam" id="TIGR04056">
    <property type="entry name" value="OMP_RagA_SusC"/>
    <property type="match status" value="1"/>
</dbReference>
<dbReference type="RefSeq" id="WP_321564142.1">
    <property type="nucleotide sequence ID" value="NZ_CP139558.1"/>
</dbReference>
<name>A0ABZ0TUA9_9SPHI</name>
<keyword evidence="4 8" id="KW-0812">Transmembrane</keyword>
<keyword evidence="5 9" id="KW-0798">TonB box</keyword>
<dbReference type="Pfam" id="PF07715">
    <property type="entry name" value="Plug"/>
    <property type="match status" value="1"/>
</dbReference>
<dbReference type="InterPro" id="IPR023997">
    <property type="entry name" value="TonB-dep_OMP_SusC/RagA_CS"/>
</dbReference>
<evidence type="ECO:0000256" key="4">
    <source>
        <dbReference type="ARBA" id="ARBA00022692"/>
    </source>
</evidence>
<dbReference type="Gene3D" id="2.170.130.10">
    <property type="entry name" value="TonB-dependent receptor, plug domain"/>
    <property type="match status" value="1"/>
</dbReference>
<dbReference type="Pfam" id="PF00593">
    <property type="entry name" value="TonB_dep_Rec_b-barrel"/>
    <property type="match status" value="1"/>
</dbReference>
<dbReference type="InterPro" id="IPR012910">
    <property type="entry name" value="Plug_dom"/>
</dbReference>
<accession>A0ABZ0TUA9</accession>
<dbReference type="InterPro" id="IPR036942">
    <property type="entry name" value="Beta-barrel_TonB_sf"/>
</dbReference>
<proteinExistence type="inferred from homology"/>
<dbReference type="Gene3D" id="2.60.40.1120">
    <property type="entry name" value="Carboxypeptidase-like, regulatory domain"/>
    <property type="match status" value="1"/>
</dbReference>
<dbReference type="PROSITE" id="PS52016">
    <property type="entry name" value="TONB_DEPENDENT_REC_3"/>
    <property type="match status" value="1"/>
</dbReference>
<keyword evidence="13" id="KW-1185">Reference proteome</keyword>
<feature type="domain" description="TonB-dependent receptor-like beta-barrel" evidence="10">
    <location>
        <begin position="526"/>
        <end position="965"/>
    </location>
</feature>
<comment type="subcellular location">
    <subcellularLocation>
        <location evidence="1 8">Cell outer membrane</location>
        <topology evidence="1 8">Multi-pass membrane protein</topology>
    </subcellularLocation>
</comment>
<evidence type="ECO:0000256" key="1">
    <source>
        <dbReference type="ARBA" id="ARBA00004571"/>
    </source>
</evidence>
<dbReference type="SUPFAM" id="SSF49464">
    <property type="entry name" value="Carboxypeptidase regulatory domain-like"/>
    <property type="match status" value="1"/>
</dbReference>
<evidence type="ECO:0000256" key="3">
    <source>
        <dbReference type="ARBA" id="ARBA00022452"/>
    </source>
</evidence>
<evidence type="ECO:0000256" key="8">
    <source>
        <dbReference type="PROSITE-ProRule" id="PRU01360"/>
    </source>
</evidence>
<dbReference type="InterPro" id="IPR039426">
    <property type="entry name" value="TonB-dep_rcpt-like"/>
</dbReference>
<evidence type="ECO:0000259" key="11">
    <source>
        <dbReference type="Pfam" id="PF07715"/>
    </source>
</evidence>
<keyword evidence="6 8" id="KW-0472">Membrane</keyword>
<evidence type="ECO:0000256" key="7">
    <source>
        <dbReference type="ARBA" id="ARBA00023237"/>
    </source>
</evidence>
<keyword evidence="12" id="KW-0675">Receptor</keyword>
<gene>
    <name evidence="12" type="ORF">SNE25_05770</name>
</gene>
<dbReference type="NCBIfam" id="TIGR04057">
    <property type="entry name" value="SusC_RagA_signa"/>
    <property type="match status" value="1"/>
</dbReference>
<feature type="domain" description="TonB-dependent receptor plug" evidence="11">
    <location>
        <begin position="202"/>
        <end position="319"/>
    </location>
</feature>
<evidence type="ECO:0000256" key="9">
    <source>
        <dbReference type="RuleBase" id="RU003357"/>
    </source>
</evidence>
<dbReference type="Proteomes" id="UP001324380">
    <property type="component" value="Chromosome"/>
</dbReference>